<evidence type="ECO:0000256" key="4">
    <source>
        <dbReference type="ARBA" id="ARBA00022475"/>
    </source>
</evidence>
<name>A0A7Y0EQ89_9BIFI</name>
<evidence type="ECO:0000256" key="7">
    <source>
        <dbReference type="ARBA" id="ARBA00023136"/>
    </source>
</evidence>
<evidence type="ECO:0000259" key="9">
    <source>
        <dbReference type="PROSITE" id="PS50850"/>
    </source>
</evidence>
<keyword evidence="3" id="KW-0813">Transport</keyword>
<dbReference type="Gene3D" id="1.20.1720.10">
    <property type="entry name" value="Multidrug resistance protein D"/>
    <property type="match status" value="1"/>
</dbReference>
<feature type="transmembrane region" description="Helical" evidence="8">
    <location>
        <begin position="51"/>
        <end position="72"/>
    </location>
</feature>
<feature type="transmembrane region" description="Helical" evidence="8">
    <location>
        <begin position="198"/>
        <end position="217"/>
    </location>
</feature>
<comment type="caution">
    <text evidence="10">The sequence shown here is derived from an EMBL/GenBank/DDBJ whole genome shotgun (WGS) entry which is preliminary data.</text>
</comment>
<feature type="transmembrane region" description="Helical" evidence="8">
    <location>
        <begin position="388"/>
        <end position="411"/>
    </location>
</feature>
<dbReference type="InterPro" id="IPR020846">
    <property type="entry name" value="MFS_dom"/>
</dbReference>
<evidence type="ECO:0000313" key="11">
    <source>
        <dbReference type="Proteomes" id="UP000532194"/>
    </source>
</evidence>
<dbReference type="AlphaFoldDB" id="A0A7Y0EQ89"/>
<dbReference type="Proteomes" id="UP000532194">
    <property type="component" value="Unassembled WGS sequence"/>
</dbReference>
<feature type="domain" description="Major facilitator superfamily (MFS) profile" evidence="9">
    <location>
        <begin position="13"/>
        <end position="457"/>
    </location>
</feature>
<keyword evidence="11" id="KW-1185">Reference proteome</keyword>
<keyword evidence="5 8" id="KW-0812">Transmembrane</keyword>
<proteinExistence type="inferred from homology"/>
<feature type="transmembrane region" description="Helical" evidence="8">
    <location>
        <begin position="431"/>
        <end position="453"/>
    </location>
</feature>
<dbReference type="PANTHER" id="PTHR42718:SF9">
    <property type="entry name" value="MAJOR FACILITATOR SUPERFAMILY MULTIDRUG TRANSPORTER MFSC"/>
    <property type="match status" value="1"/>
</dbReference>
<dbReference type="Gene3D" id="1.20.1250.20">
    <property type="entry name" value="MFS general substrate transporter like domains"/>
    <property type="match status" value="1"/>
</dbReference>
<dbReference type="PROSITE" id="PS50850">
    <property type="entry name" value="MFS"/>
    <property type="match status" value="1"/>
</dbReference>
<evidence type="ECO:0000256" key="8">
    <source>
        <dbReference type="SAM" id="Phobius"/>
    </source>
</evidence>
<keyword evidence="4" id="KW-1003">Cell membrane</keyword>
<accession>A0A7Y0EQ89</accession>
<dbReference type="NCBIfam" id="TIGR00711">
    <property type="entry name" value="efflux_EmrB"/>
    <property type="match status" value="1"/>
</dbReference>
<dbReference type="SUPFAM" id="SSF103473">
    <property type="entry name" value="MFS general substrate transporter"/>
    <property type="match status" value="1"/>
</dbReference>
<dbReference type="GO" id="GO:0005886">
    <property type="term" value="C:plasma membrane"/>
    <property type="evidence" value="ECO:0007669"/>
    <property type="project" value="UniProtKB-SubCell"/>
</dbReference>
<feature type="transmembrane region" description="Helical" evidence="8">
    <location>
        <begin position="167"/>
        <end position="186"/>
    </location>
</feature>
<dbReference type="InterPro" id="IPR011701">
    <property type="entry name" value="MFS"/>
</dbReference>
<gene>
    <name evidence="10" type="ORF">G1C95_1576</name>
</gene>
<reference evidence="10 11" key="1">
    <citation type="submission" date="2020-02" db="EMBL/GenBank/DDBJ databases">
        <title>Characterization of phylogenetic diversity of novel bifidobacterial species isolated in Czech ZOOs.</title>
        <authorList>
            <person name="Lugli G.A."/>
            <person name="Vera N.B."/>
            <person name="Ventura M."/>
        </authorList>
    </citation>
    <scope>NUCLEOTIDE SEQUENCE [LARGE SCALE GENOMIC DNA]</scope>
    <source>
        <strain evidence="10 11">DSM 109957</strain>
    </source>
</reference>
<comment type="subcellular location">
    <subcellularLocation>
        <location evidence="1">Cell membrane</location>
        <topology evidence="1">Multi-pass membrane protein</topology>
    </subcellularLocation>
</comment>
<dbReference type="EMBL" id="JAAIII010000004">
    <property type="protein sequence ID" value="NMM94389.1"/>
    <property type="molecule type" value="Genomic_DNA"/>
</dbReference>
<dbReference type="InterPro" id="IPR036259">
    <property type="entry name" value="MFS_trans_sf"/>
</dbReference>
<evidence type="ECO:0000256" key="3">
    <source>
        <dbReference type="ARBA" id="ARBA00022448"/>
    </source>
</evidence>
<feature type="transmembrane region" description="Helical" evidence="8">
    <location>
        <begin position="261"/>
        <end position="286"/>
    </location>
</feature>
<dbReference type="PROSITE" id="PS51257">
    <property type="entry name" value="PROKAR_LIPOPROTEIN"/>
    <property type="match status" value="1"/>
</dbReference>
<evidence type="ECO:0000256" key="5">
    <source>
        <dbReference type="ARBA" id="ARBA00022692"/>
    </source>
</evidence>
<dbReference type="PRINTS" id="PR01036">
    <property type="entry name" value="TCRTETB"/>
</dbReference>
<evidence type="ECO:0000256" key="6">
    <source>
        <dbReference type="ARBA" id="ARBA00022989"/>
    </source>
</evidence>
<feature type="transmembrane region" description="Helical" evidence="8">
    <location>
        <begin position="141"/>
        <end position="161"/>
    </location>
</feature>
<dbReference type="GO" id="GO:0022857">
    <property type="term" value="F:transmembrane transporter activity"/>
    <property type="evidence" value="ECO:0007669"/>
    <property type="project" value="InterPro"/>
</dbReference>
<feature type="transmembrane region" description="Helical" evidence="8">
    <location>
        <begin position="223"/>
        <end position="241"/>
    </location>
</feature>
<organism evidence="10 11">
    <name type="scientific">Bifidobacterium oedipodis</name>
    <dbReference type="NCBI Taxonomy" id="2675322"/>
    <lineage>
        <taxon>Bacteria</taxon>
        <taxon>Bacillati</taxon>
        <taxon>Actinomycetota</taxon>
        <taxon>Actinomycetes</taxon>
        <taxon>Bifidobacteriales</taxon>
        <taxon>Bifidobacteriaceae</taxon>
        <taxon>Bifidobacterium</taxon>
    </lineage>
</organism>
<dbReference type="InterPro" id="IPR004638">
    <property type="entry name" value="EmrB-like"/>
</dbReference>
<dbReference type="PANTHER" id="PTHR42718">
    <property type="entry name" value="MAJOR FACILITATOR SUPERFAMILY MULTIDRUG TRANSPORTER MFSC"/>
    <property type="match status" value="1"/>
</dbReference>
<comment type="similarity">
    <text evidence="2">Belongs to the major facilitator superfamily. EmrB family.</text>
</comment>
<feature type="transmembrane region" description="Helical" evidence="8">
    <location>
        <begin position="12"/>
        <end position="39"/>
    </location>
</feature>
<sequence length="458" mass="48891">MRTHLSDHKRTMIFLNVVVACVATSMLATSMTTALPALIEDLRIDAIQGQWVTSGYSLAMAVVMPLTAFLVTRFPTKPLYVFGLLLNAVGVAMCAISPSFLILMVSRVLQALGNGVLGSMAQVILLTIYPRERRGTVMGWYGLSVSAAPLIAPILAGFIVDMLGWRWIFWGMLPIILIAVVWAFVSFDNVLETHQQRFDALSFLLSVILLSGITLGMGSLGTVASYVELGCGLIAGILFTVRQLRAERPFLDLRVFENRNFTISVIAVMLFYLVMMGSSTIIPLYVQSIVGASAVVSALVVLPGSAASAVVSPLAGKLYDRFGMRPLLLVAAALLVTSNTGMLLVVRNTPLWVAALFNVMRCIAIGCLLMPLLTWGTEGMSSSDTAHANALFSSLRTTAGAIGTVVFVAMMEMGAGGAVIPSRAVAGVHGMHIAFLGMAVGSVALLAIGLLFARRRTR</sequence>
<feature type="transmembrane region" description="Helical" evidence="8">
    <location>
        <begin position="111"/>
        <end position="129"/>
    </location>
</feature>
<protein>
    <submittedName>
        <fullName evidence="10">Drug:H+ antiporter-2 (14 Spanner) (DHA2) family drug resistance MFS transporter</fullName>
    </submittedName>
</protein>
<keyword evidence="7 8" id="KW-0472">Membrane</keyword>
<feature type="transmembrane region" description="Helical" evidence="8">
    <location>
        <begin position="352"/>
        <end position="376"/>
    </location>
</feature>
<feature type="transmembrane region" description="Helical" evidence="8">
    <location>
        <begin position="79"/>
        <end position="105"/>
    </location>
</feature>
<dbReference type="Pfam" id="PF07690">
    <property type="entry name" value="MFS_1"/>
    <property type="match status" value="1"/>
</dbReference>
<feature type="transmembrane region" description="Helical" evidence="8">
    <location>
        <begin position="327"/>
        <end position="346"/>
    </location>
</feature>
<evidence type="ECO:0000256" key="1">
    <source>
        <dbReference type="ARBA" id="ARBA00004651"/>
    </source>
</evidence>
<evidence type="ECO:0000256" key="2">
    <source>
        <dbReference type="ARBA" id="ARBA00008537"/>
    </source>
</evidence>
<feature type="transmembrane region" description="Helical" evidence="8">
    <location>
        <begin position="292"/>
        <end position="315"/>
    </location>
</feature>
<evidence type="ECO:0000313" key="10">
    <source>
        <dbReference type="EMBL" id="NMM94389.1"/>
    </source>
</evidence>
<keyword evidence="6 8" id="KW-1133">Transmembrane helix</keyword>